<protein>
    <submittedName>
        <fullName evidence="1">Uncharacterized protein</fullName>
    </submittedName>
</protein>
<organism evidence="1 2">
    <name type="scientific">Coemansia nantahalensis</name>
    <dbReference type="NCBI Taxonomy" id="2789366"/>
    <lineage>
        <taxon>Eukaryota</taxon>
        <taxon>Fungi</taxon>
        <taxon>Fungi incertae sedis</taxon>
        <taxon>Zoopagomycota</taxon>
        <taxon>Kickxellomycotina</taxon>
        <taxon>Kickxellomycetes</taxon>
        <taxon>Kickxellales</taxon>
        <taxon>Kickxellaceae</taxon>
        <taxon>Coemansia</taxon>
    </lineage>
</organism>
<accession>A0ACC1K187</accession>
<comment type="caution">
    <text evidence="1">The sequence shown here is derived from an EMBL/GenBank/DDBJ whole genome shotgun (WGS) entry which is preliminary data.</text>
</comment>
<dbReference type="EMBL" id="JANBUJ010000555">
    <property type="protein sequence ID" value="KAJ2771334.1"/>
    <property type="molecule type" value="Genomic_DNA"/>
</dbReference>
<proteinExistence type="predicted"/>
<name>A0ACC1K187_9FUNG</name>
<sequence>MALPGSWAIHSGTPLPRLGRYRRPKNPLVPSKEQAPAAGSGVAAPSLFGASYSTEGTAPLDQAEDDYRQVLGKLRQAQKDCLIVGRRAVDVASGATKVEDVEVVSGTSEASSYDSDD</sequence>
<reference evidence="1" key="1">
    <citation type="submission" date="2022-07" db="EMBL/GenBank/DDBJ databases">
        <title>Phylogenomic reconstructions and comparative analyses of Kickxellomycotina fungi.</title>
        <authorList>
            <person name="Reynolds N.K."/>
            <person name="Stajich J.E."/>
            <person name="Barry K."/>
            <person name="Grigoriev I.V."/>
            <person name="Crous P."/>
            <person name="Smith M.E."/>
        </authorList>
    </citation>
    <scope>NUCLEOTIDE SEQUENCE</scope>
    <source>
        <strain evidence="1">CBS 109366</strain>
    </source>
</reference>
<evidence type="ECO:0000313" key="1">
    <source>
        <dbReference type="EMBL" id="KAJ2771334.1"/>
    </source>
</evidence>
<dbReference type="Proteomes" id="UP001140234">
    <property type="component" value="Unassembled WGS sequence"/>
</dbReference>
<evidence type="ECO:0000313" key="2">
    <source>
        <dbReference type="Proteomes" id="UP001140234"/>
    </source>
</evidence>
<gene>
    <name evidence="1" type="ORF">IWQ57_002261</name>
</gene>
<keyword evidence="2" id="KW-1185">Reference proteome</keyword>